<dbReference type="AlphaFoldDB" id="A0A0F7JPD2"/>
<proteinExistence type="predicted"/>
<dbReference type="KEGG" id="dch:SY84_04680"/>
<evidence type="ECO:0000313" key="3">
    <source>
        <dbReference type="EMBL" id="MDR6216928.1"/>
    </source>
</evidence>
<name>A0A0F7JPD2_9DEIO</name>
<feature type="transmembrane region" description="Helical" evidence="1">
    <location>
        <begin position="197"/>
        <end position="220"/>
    </location>
</feature>
<evidence type="ECO:0000313" key="4">
    <source>
        <dbReference type="Proteomes" id="UP000034024"/>
    </source>
</evidence>
<dbReference type="PATRIC" id="fig|1309411.5.peg.962"/>
<keyword evidence="1" id="KW-0812">Transmembrane</keyword>
<protein>
    <submittedName>
        <fullName evidence="2">ABC transporter permease</fullName>
    </submittedName>
    <submittedName>
        <fullName evidence="3">ABC-2 type transport system permease protein</fullName>
    </submittedName>
</protein>
<feature type="transmembrane region" description="Helical" evidence="1">
    <location>
        <begin position="104"/>
        <end position="129"/>
    </location>
</feature>
<evidence type="ECO:0000313" key="2">
    <source>
        <dbReference type="EMBL" id="AKH16465.1"/>
    </source>
</evidence>
<feature type="transmembrane region" description="Helical" evidence="1">
    <location>
        <begin position="240"/>
        <end position="258"/>
    </location>
</feature>
<dbReference type="PANTHER" id="PTHR37305">
    <property type="entry name" value="INTEGRAL MEMBRANE PROTEIN-RELATED"/>
    <property type="match status" value="1"/>
</dbReference>
<accession>A0A0F7JPD2</accession>
<dbReference type="PANTHER" id="PTHR37305:SF1">
    <property type="entry name" value="MEMBRANE PROTEIN"/>
    <property type="match status" value="1"/>
</dbReference>
<dbReference type="Pfam" id="PF12730">
    <property type="entry name" value="ABC2_membrane_4"/>
    <property type="match status" value="1"/>
</dbReference>
<dbReference type="OrthoDB" id="74105at2"/>
<sequence>MLTLLSLEFRKLFGARSVRLALLVTLLLPLLWAFAPRLDQLFAPGQAVALVSGWQLPFISIFTSIQFLLPLFIAVMAAEMIGAEVAHGTLAPLLLRPVDRTRVILSKLIVAITYPFVLLLVTLLGSLIAGLPLGYGNFQGGTGLGAGGLVGVGTLTSEAALGEVLRGTLLAGVSLMPIAALALLFGILYLNTAAAALATFATLIVMRLFVVLPQAIQPVLLTNYFQLFLPSNQDTLGKDVILLLIYTVGFGLLSIFAFDRRDV</sequence>
<dbReference type="RefSeq" id="WP_046843040.1">
    <property type="nucleotide sequence ID" value="NZ_BMHJ01000003.1"/>
</dbReference>
<keyword evidence="4" id="KW-1185">Reference proteome</keyword>
<organism evidence="2 4">
    <name type="scientific">Deinococcus soli</name>
    <name type="common">ex Cha et al. 2016</name>
    <dbReference type="NCBI Taxonomy" id="1309411"/>
    <lineage>
        <taxon>Bacteria</taxon>
        <taxon>Thermotogati</taxon>
        <taxon>Deinococcota</taxon>
        <taxon>Deinococci</taxon>
        <taxon>Deinococcales</taxon>
        <taxon>Deinococcaceae</taxon>
        <taxon>Deinococcus</taxon>
    </lineage>
</organism>
<feature type="transmembrane region" description="Helical" evidence="1">
    <location>
        <begin position="59"/>
        <end position="83"/>
    </location>
</feature>
<dbReference type="EMBL" id="JAVDQK010000001">
    <property type="protein sequence ID" value="MDR6216928.1"/>
    <property type="molecule type" value="Genomic_DNA"/>
</dbReference>
<dbReference type="Proteomes" id="UP000034024">
    <property type="component" value="Chromosome"/>
</dbReference>
<keyword evidence="1" id="KW-1133">Transmembrane helix</keyword>
<feature type="transmembrane region" description="Helical" evidence="1">
    <location>
        <begin position="169"/>
        <end position="190"/>
    </location>
</feature>
<gene>
    <name evidence="3" type="ORF">J2Y00_000477</name>
    <name evidence="2" type="ORF">SY84_04680</name>
</gene>
<evidence type="ECO:0000256" key="1">
    <source>
        <dbReference type="SAM" id="Phobius"/>
    </source>
</evidence>
<dbReference type="Proteomes" id="UP001185331">
    <property type="component" value="Unassembled WGS sequence"/>
</dbReference>
<keyword evidence="1" id="KW-0472">Membrane</keyword>
<reference evidence="2 4" key="1">
    <citation type="submission" date="2015-01" db="EMBL/GenBank/DDBJ databases">
        <title>Deinococcus soli/N5/whole genome sequencing.</title>
        <authorList>
            <person name="Kim M.K."/>
            <person name="Srinivasan S."/>
            <person name="Lee J.-J."/>
        </authorList>
    </citation>
    <scope>NUCLEOTIDE SEQUENCE [LARGE SCALE GENOMIC DNA]</scope>
    <source>
        <strain evidence="2 4">N5</strain>
    </source>
</reference>
<reference evidence="3" key="2">
    <citation type="submission" date="2023-07" db="EMBL/GenBank/DDBJ databases">
        <title>Sorghum-associated microbial communities from plants grown in Nebraska, USA.</title>
        <authorList>
            <person name="Schachtman D."/>
        </authorList>
    </citation>
    <scope>NUCLEOTIDE SEQUENCE</scope>
    <source>
        <strain evidence="3">BE330</strain>
    </source>
</reference>
<dbReference type="EMBL" id="CP011389">
    <property type="protein sequence ID" value="AKH16465.1"/>
    <property type="molecule type" value="Genomic_DNA"/>
</dbReference>